<dbReference type="InterPro" id="IPR020843">
    <property type="entry name" value="ER"/>
</dbReference>
<dbReference type="Gene3D" id="3.40.50.720">
    <property type="entry name" value="NAD(P)-binding Rossmann-like Domain"/>
    <property type="match status" value="1"/>
</dbReference>
<dbReference type="InterPro" id="IPR011032">
    <property type="entry name" value="GroES-like_sf"/>
</dbReference>
<keyword evidence="3" id="KW-1185">Reference proteome</keyword>
<accession>A0ABW7ATU8</accession>
<dbReference type="SMART" id="SM00829">
    <property type="entry name" value="PKS_ER"/>
    <property type="match status" value="1"/>
</dbReference>
<sequence length="304" mass="31578">MRAIVTTLPGIDDEVELVDLPDPRPVAGQIRIKMAGAAINPADLHIIDGPGRNFVQGNPTRRLGLGLDVAGVVDMLGPDVRDFAIGDRAAALHFPHAPHAAAGTAAEYVIVPASDAAPVPDEVNLLDAATVPLNSLTAGQLLALLGPARDRRLLVTGAAGGVGGYAVALAAHAGWTVTGLARTTDHGFLARAGATQVLTALDQASGFDAVLDTALLNEAALRPVRDHGTYVGVFPGLEPTAVRGITVTAAVVAPDGILLREMLELTAQRILEPRRAGTLPLDKAIHAYRTFRTGGHRGRWVLTP</sequence>
<comment type="caution">
    <text evidence="2">The sequence shown here is derived from an EMBL/GenBank/DDBJ whole genome shotgun (WGS) entry which is preliminary data.</text>
</comment>
<protein>
    <submittedName>
        <fullName evidence="2">Alcohol dehydrogenase catalytic domain-containing protein</fullName>
    </submittedName>
</protein>
<evidence type="ECO:0000313" key="2">
    <source>
        <dbReference type="EMBL" id="MFG1709494.1"/>
    </source>
</evidence>
<proteinExistence type="predicted"/>
<dbReference type="SUPFAM" id="SSF50129">
    <property type="entry name" value="GroES-like"/>
    <property type="match status" value="1"/>
</dbReference>
<dbReference type="PANTHER" id="PTHR43482">
    <property type="entry name" value="PROTEIN AST1-RELATED"/>
    <property type="match status" value="1"/>
</dbReference>
<dbReference type="SUPFAM" id="SSF51735">
    <property type="entry name" value="NAD(P)-binding Rossmann-fold domains"/>
    <property type="match status" value="1"/>
</dbReference>
<dbReference type="InterPro" id="IPR052585">
    <property type="entry name" value="Lipid_raft_assoc_Zn_ADH"/>
</dbReference>
<dbReference type="PANTHER" id="PTHR43482:SF1">
    <property type="entry name" value="PROTEIN AST1-RELATED"/>
    <property type="match status" value="1"/>
</dbReference>
<dbReference type="InterPro" id="IPR013154">
    <property type="entry name" value="ADH-like_N"/>
</dbReference>
<dbReference type="RefSeq" id="WP_393174325.1">
    <property type="nucleotide sequence ID" value="NZ_JBICRM010000037.1"/>
</dbReference>
<dbReference type="InterPro" id="IPR036291">
    <property type="entry name" value="NAD(P)-bd_dom_sf"/>
</dbReference>
<gene>
    <name evidence="2" type="ORF">ACFLIM_40530</name>
</gene>
<dbReference type="Pfam" id="PF13602">
    <property type="entry name" value="ADH_zinc_N_2"/>
    <property type="match status" value="1"/>
</dbReference>
<dbReference type="Pfam" id="PF08240">
    <property type="entry name" value="ADH_N"/>
    <property type="match status" value="1"/>
</dbReference>
<reference evidence="2 3" key="1">
    <citation type="submission" date="2024-10" db="EMBL/GenBank/DDBJ databases">
        <authorList>
            <person name="Topkara A.R."/>
            <person name="Saygin H."/>
        </authorList>
    </citation>
    <scope>NUCLEOTIDE SEQUENCE [LARGE SCALE GENOMIC DNA]</scope>
    <source>
        <strain evidence="2 3">M3C6</strain>
    </source>
</reference>
<name>A0ABW7ATU8_9ACTN</name>
<feature type="domain" description="Enoyl reductase (ER)" evidence="1">
    <location>
        <begin position="10"/>
        <end position="302"/>
    </location>
</feature>
<evidence type="ECO:0000313" key="3">
    <source>
        <dbReference type="Proteomes" id="UP001603978"/>
    </source>
</evidence>
<dbReference type="Gene3D" id="3.90.180.10">
    <property type="entry name" value="Medium-chain alcohol dehydrogenases, catalytic domain"/>
    <property type="match status" value="1"/>
</dbReference>
<evidence type="ECO:0000259" key="1">
    <source>
        <dbReference type="SMART" id="SM00829"/>
    </source>
</evidence>
<organism evidence="2 3">
    <name type="scientific">Nonomuraea marmarensis</name>
    <dbReference type="NCBI Taxonomy" id="3351344"/>
    <lineage>
        <taxon>Bacteria</taxon>
        <taxon>Bacillati</taxon>
        <taxon>Actinomycetota</taxon>
        <taxon>Actinomycetes</taxon>
        <taxon>Streptosporangiales</taxon>
        <taxon>Streptosporangiaceae</taxon>
        <taxon>Nonomuraea</taxon>
    </lineage>
</organism>
<dbReference type="Proteomes" id="UP001603978">
    <property type="component" value="Unassembled WGS sequence"/>
</dbReference>
<dbReference type="EMBL" id="JBICRM010000037">
    <property type="protein sequence ID" value="MFG1709494.1"/>
    <property type="molecule type" value="Genomic_DNA"/>
</dbReference>